<name>A0AB34L2T1_9PEZI</name>
<dbReference type="SMART" id="SM00338">
    <property type="entry name" value="BRLZ"/>
    <property type="match status" value="1"/>
</dbReference>
<dbReference type="PROSITE" id="PS00036">
    <property type="entry name" value="BZIP_BASIC"/>
    <property type="match status" value="1"/>
</dbReference>
<proteinExistence type="predicted"/>
<comment type="caution">
    <text evidence="8">The sequence shown here is derived from an EMBL/GenBank/DDBJ whole genome shotgun (WGS) entry which is preliminary data.</text>
</comment>
<dbReference type="GO" id="GO:0001228">
    <property type="term" value="F:DNA-binding transcription activator activity, RNA polymerase II-specific"/>
    <property type="evidence" value="ECO:0007669"/>
    <property type="project" value="TreeGrafter"/>
</dbReference>
<dbReference type="GO" id="GO:0000977">
    <property type="term" value="F:RNA polymerase II transcription regulatory region sequence-specific DNA binding"/>
    <property type="evidence" value="ECO:0007669"/>
    <property type="project" value="TreeGrafter"/>
</dbReference>
<evidence type="ECO:0000259" key="7">
    <source>
        <dbReference type="PROSITE" id="PS50217"/>
    </source>
</evidence>
<feature type="region of interest" description="Disordered" evidence="6">
    <location>
        <begin position="89"/>
        <end position="168"/>
    </location>
</feature>
<dbReference type="Proteomes" id="UP000803884">
    <property type="component" value="Unassembled WGS sequence"/>
</dbReference>
<evidence type="ECO:0000256" key="3">
    <source>
        <dbReference type="ARBA" id="ARBA00023125"/>
    </source>
</evidence>
<dbReference type="RefSeq" id="XP_069232930.1">
    <property type="nucleotide sequence ID" value="XM_069370380.1"/>
</dbReference>
<dbReference type="SUPFAM" id="SSF57959">
    <property type="entry name" value="Leucine zipper domain"/>
    <property type="match status" value="1"/>
</dbReference>
<dbReference type="InterPro" id="IPR046347">
    <property type="entry name" value="bZIP_sf"/>
</dbReference>
<dbReference type="EMBL" id="JAAQHG020000004">
    <property type="protein sequence ID" value="KAL1589825.1"/>
    <property type="molecule type" value="Genomic_DNA"/>
</dbReference>
<feature type="domain" description="BZIP" evidence="7">
    <location>
        <begin position="147"/>
        <end position="204"/>
    </location>
</feature>
<dbReference type="PANTHER" id="PTHR13044:SF14">
    <property type="entry name" value="CRYPTOCEPHAL, ISOFORM A"/>
    <property type="match status" value="1"/>
</dbReference>
<evidence type="ECO:0000313" key="8">
    <source>
        <dbReference type="EMBL" id="KAL1589825.1"/>
    </source>
</evidence>
<keyword evidence="2" id="KW-0805">Transcription regulation</keyword>
<reference evidence="8 9" key="1">
    <citation type="journal article" date="2020" name="Microbiol. Resour. Announc.">
        <title>Draft Genome Sequence of a Cladosporium Species Isolated from the Mesophotic Ascidian Didemnum maculosum.</title>
        <authorList>
            <person name="Gioti A."/>
            <person name="Siaperas R."/>
            <person name="Nikolaivits E."/>
            <person name="Le Goff G."/>
            <person name="Ouazzani J."/>
            <person name="Kotoulas G."/>
            <person name="Topakas E."/>
        </authorList>
    </citation>
    <scope>NUCLEOTIDE SEQUENCE [LARGE SCALE GENOMIC DNA]</scope>
    <source>
        <strain evidence="8 9">TM138-S3</strain>
    </source>
</reference>
<evidence type="ECO:0000256" key="1">
    <source>
        <dbReference type="ARBA" id="ARBA00004123"/>
    </source>
</evidence>
<dbReference type="InterPro" id="IPR004827">
    <property type="entry name" value="bZIP"/>
</dbReference>
<evidence type="ECO:0000256" key="2">
    <source>
        <dbReference type="ARBA" id="ARBA00023015"/>
    </source>
</evidence>
<keyword evidence="4" id="KW-0804">Transcription</keyword>
<dbReference type="PANTHER" id="PTHR13044">
    <property type="entry name" value="ACTIVATING TRANSCRIPTION FACTOR ATF 4/5"/>
    <property type="match status" value="1"/>
</dbReference>
<feature type="compositionally biased region" description="Basic and acidic residues" evidence="6">
    <location>
        <begin position="156"/>
        <end position="168"/>
    </location>
</feature>
<dbReference type="AlphaFoldDB" id="A0AB34L2T1"/>
<comment type="subcellular location">
    <subcellularLocation>
        <location evidence="1">Nucleus</location>
    </subcellularLocation>
</comment>
<dbReference type="Gene3D" id="1.20.5.170">
    <property type="match status" value="1"/>
</dbReference>
<accession>A0AB34L2T1</accession>
<protein>
    <recommendedName>
        <fullName evidence="7">BZIP domain-containing protein</fullName>
    </recommendedName>
</protein>
<keyword evidence="5" id="KW-0539">Nucleus</keyword>
<dbReference type="PROSITE" id="PS50217">
    <property type="entry name" value="BZIP"/>
    <property type="match status" value="1"/>
</dbReference>
<keyword evidence="3" id="KW-0238">DNA-binding</keyword>
<evidence type="ECO:0000313" key="9">
    <source>
        <dbReference type="Proteomes" id="UP000803884"/>
    </source>
</evidence>
<evidence type="ECO:0000256" key="6">
    <source>
        <dbReference type="SAM" id="MobiDB-lite"/>
    </source>
</evidence>
<evidence type="ECO:0000256" key="4">
    <source>
        <dbReference type="ARBA" id="ARBA00023163"/>
    </source>
</evidence>
<dbReference type="Pfam" id="PF00170">
    <property type="entry name" value="bZIP_1"/>
    <property type="match status" value="1"/>
</dbReference>
<dbReference type="GO" id="GO:0005634">
    <property type="term" value="C:nucleus"/>
    <property type="evidence" value="ECO:0007669"/>
    <property type="project" value="UniProtKB-SubCell"/>
</dbReference>
<evidence type="ECO:0000256" key="5">
    <source>
        <dbReference type="ARBA" id="ARBA00023242"/>
    </source>
</evidence>
<dbReference type="GeneID" id="96003218"/>
<keyword evidence="9" id="KW-1185">Reference proteome</keyword>
<gene>
    <name evidence="8" type="ORF">WHR41_01774</name>
</gene>
<organism evidence="8 9">
    <name type="scientific">Cladosporium halotolerans</name>
    <dbReference type="NCBI Taxonomy" id="1052096"/>
    <lineage>
        <taxon>Eukaryota</taxon>
        <taxon>Fungi</taxon>
        <taxon>Dikarya</taxon>
        <taxon>Ascomycota</taxon>
        <taxon>Pezizomycotina</taxon>
        <taxon>Dothideomycetes</taxon>
        <taxon>Dothideomycetidae</taxon>
        <taxon>Cladosporiales</taxon>
        <taxon>Cladosporiaceae</taxon>
        <taxon>Cladosporium</taxon>
    </lineage>
</organism>
<dbReference type="CDD" id="cd14686">
    <property type="entry name" value="bZIP"/>
    <property type="match status" value="1"/>
</dbReference>
<sequence length="210" mass="22843">MDKKCETIVLCKTTVRLAHLSEFLNQDLPQNEFASGDSFAGLIDFDFEAVLATTSNCDTAHPTTATSSGTSSTTTPASALTTTQDNLFTTQSAPADSSPHDWHGLNNLTPPPSVTAPDSSKDTSPAVLSLKPATVSPVPTDSPEDAGETRKRKRERNTEAARRYRQRRQDRLDELEEALAAMTKDRDELRIKLARSEAEAEVLRGLVGKK</sequence>